<evidence type="ECO:0000313" key="2">
    <source>
        <dbReference type="Proteomes" id="UP001056978"/>
    </source>
</evidence>
<name>A0ACB9YED2_PLABR</name>
<proteinExistence type="predicted"/>
<sequence length="366" mass="42291">MTECELLDNEKTYTKLDGKPRIDSFFNKDGLLLRTYGWLVKNAIGIIVLIHGIQSHTRITFLRHNIEIGNNDKVIIKDADDFYVYKDSWIEHFNKNGYSVFGLDLQGHGLSDGWKNLYLHINNFDDFAYDVIQYINKIHETSITDSENCITSYDDNEKKKKKNNNNSNIKKLPIYLIGFSMGGNIVLRTLELLGKVNNNSNSNLNIKGCISLSGMVSLQQLPPPKTSAFKNIMLLSKCVARCFPTFRLFYKCPHNMHPVIKVLLTSDKIRSKKSITCIFGSELLRAMYNLENDMKHIPKDIPILFVHSKQDSICYYGGVSSFYNRLDVENKELHTIDKMDHIIVWEPGNEKILEKIIEWLRDLQEK</sequence>
<reference evidence="1" key="1">
    <citation type="submission" date="2022-06" db="EMBL/GenBank/DDBJ databases">
        <title>The First Complete Genome of the Simian Malaria Parasite Plasmodium brasilianum.</title>
        <authorList>
            <person name="Bajic M."/>
            <person name="Ravishankar S."/>
        </authorList>
    </citation>
    <scope>NUCLEOTIDE SEQUENCE</scope>
    <source>
        <strain evidence="1">Bolivian I</strain>
    </source>
</reference>
<organism evidence="1 2">
    <name type="scientific">Plasmodium brasilianum</name>
    <dbReference type="NCBI Taxonomy" id="5824"/>
    <lineage>
        <taxon>Eukaryota</taxon>
        <taxon>Sar</taxon>
        <taxon>Alveolata</taxon>
        <taxon>Apicomplexa</taxon>
        <taxon>Aconoidasida</taxon>
        <taxon>Haemosporida</taxon>
        <taxon>Plasmodiidae</taxon>
        <taxon>Plasmodium</taxon>
        <taxon>Plasmodium (Plasmodium)</taxon>
    </lineage>
</organism>
<dbReference type="EMBL" id="CM043773">
    <property type="protein sequence ID" value="KAI4840191.1"/>
    <property type="molecule type" value="Genomic_DNA"/>
</dbReference>
<evidence type="ECO:0000313" key="1">
    <source>
        <dbReference type="EMBL" id="KAI4840191.1"/>
    </source>
</evidence>
<dbReference type="Proteomes" id="UP001056978">
    <property type="component" value="Chromosome 5"/>
</dbReference>
<accession>A0ACB9YED2</accession>
<comment type="caution">
    <text evidence="1">The sequence shown here is derived from an EMBL/GenBank/DDBJ whole genome shotgun (WGS) entry which is preliminary data.</text>
</comment>
<gene>
    <name evidence="1" type="ORF">MKS88_001549</name>
</gene>
<keyword evidence="2" id="KW-1185">Reference proteome</keyword>
<protein>
    <submittedName>
        <fullName evidence="1">Lysophospholipase</fullName>
    </submittedName>
</protein>